<evidence type="ECO:0000313" key="3">
    <source>
        <dbReference type="Proteomes" id="UP001583177"/>
    </source>
</evidence>
<sequence>MKASSAFLLAAFSAAATAVPAHFHQGHVVQVRSTSTSYTPTTCVSGVPPSTATWPMEYAAVATNGLYDIESSFDTAHSIGSTMNLYMNHTSTTNEFASYKCQFACNSMSGCVSFFGRFVEVNSSTEHFECLGFSAL</sequence>
<keyword evidence="1" id="KW-0732">Signal</keyword>
<evidence type="ECO:0000313" key="2">
    <source>
        <dbReference type="EMBL" id="KAL1881859.1"/>
    </source>
</evidence>
<proteinExistence type="predicted"/>
<keyword evidence="3" id="KW-1185">Reference proteome</keyword>
<comment type="caution">
    <text evidence="2">The sequence shown here is derived from an EMBL/GenBank/DDBJ whole genome shotgun (WGS) entry which is preliminary data.</text>
</comment>
<organism evidence="2 3">
    <name type="scientific">Diaporthe australafricana</name>
    <dbReference type="NCBI Taxonomy" id="127596"/>
    <lineage>
        <taxon>Eukaryota</taxon>
        <taxon>Fungi</taxon>
        <taxon>Dikarya</taxon>
        <taxon>Ascomycota</taxon>
        <taxon>Pezizomycotina</taxon>
        <taxon>Sordariomycetes</taxon>
        <taxon>Sordariomycetidae</taxon>
        <taxon>Diaporthales</taxon>
        <taxon>Diaporthaceae</taxon>
        <taxon>Diaporthe</taxon>
    </lineage>
</organism>
<protein>
    <submittedName>
        <fullName evidence="2">Uncharacterized protein</fullName>
    </submittedName>
</protein>
<dbReference type="EMBL" id="JAWRVE010000005">
    <property type="protein sequence ID" value="KAL1881859.1"/>
    <property type="molecule type" value="Genomic_DNA"/>
</dbReference>
<accession>A0ABR3Y0U6</accession>
<reference evidence="2 3" key="1">
    <citation type="journal article" date="2024" name="IMA Fungus">
        <title>IMA Genome - F19 : A genome assembly and annotation guide to empower mycologists, including annotated draft genome sequences of Ceratocystis pirilliformis, Diaporthe australafricana, Fusarium ophioides, Paecilomyces lecythidis, and Sporothrix stenoceras.</title>
        <authorList>
            <person name="Aylward J."/>
            <person name="Wilson A.M."/>
            <person name="Visagie C.M."/>
            <person name="Spraker J."/>
            <person name="Barnes I."/>
            <person name="Buitendag C."/>
            <person name="Ceriani C."/>
            <person name="Del Mar Angel L."/>
            <person name="du Plessis D."/>
            <person name="Fuchs T."/>
            <person name="Gasser K."/>
            <person name="Kramer D."/>
            <person name="Li W."/>
            <person name="Munsamy K."/>
            <person name="Piso A."/>
            <person name="Price J.L."/>
            <person name="Sonnekus B."/>
            <person name="Thomas C."/>
            <person name="van der Nest A."/>
            <person name="van Dijk A."/>
            <person name="van Heerden A."/>
            <person name="van Vuuren N."/>
            <person name="Yilmaz N."/>
            <person name="Duong T.A."/>
            <person name="van der Merwe N.A."/>
            <person name="Wingfield M.J."/>
            <person name="Wingfield B.D."/>
        </authorList>
    </citation>
    <scope>NUCLEOTIDE SEQUENCE [LARGE SCALE GENOMIC DNA]</scope>
    <source>
        <strain evidence="2 3">CMW 18300</strain>
    </source>
</reference>
<feature type="chain" id="PRO_5047364964" evidence="1">
    <location>
        <begin position="19"/>
        <end position="136"/>
    </location>
</feature>
<dbReference type="Proteomes" id="UP001583177">
    <property type="component" value="Unassembled WGS sequence"/>
</dbReference>
<evidence type="ECO:0000256" key="1">
    <source>
        <dbReference type="SAM" id="SignalP"/>
    </source>
</evidence>
<name>A0ABR3Y0U6_9PEZI</name>
<gene>
    <name evidence="2" type="ORF">Daus18300_000912</name>
</gene>
<feature type="signal peptide" evidence="1">
    <location>
        <begin position="1"/>
        <end position="18"/>
    </location>
</feature>